<sequence length="198" mass="23255">MNEAKKIILENIVPLANEGYFKLREMEELQYEIREKRRKIIKRMDGFNELFDLSMSEIPIVKRPDNESQVALLFATIISNEKLKHLIKGIDKIGHYSHQDTTDMICLDYDSNIVLVEVEYKLSNLFKHDHPYETFNYVICWSVDLEINEKKTLGDGNTLCLIKEDEEWFLKYGARKLIPIIELKSILNKLNNTNKVST</sequence>
<dbReference type="RefSeq" id="WP_106024723.1">
    <property type="nucleotide sequence ID" value="NZ_PVXN01000061.1"/>
</dbReference>
<protein>
    <submittedName>
        <fullName evidence="1">Uncharacterized protein</fullName>
    </submittedName>
</protein>
<name>A0A2T0AM04_9CLOT</name>
<reference evidence="1 2" key="1">
    <citation type="submission" date="2018-03" db="EMBL/GenBank/DDBJ databases">
        <title>Genome sequence of Clostridium thermopalmarium DSM 5974.</title>
        <authorList>
            <person name="Poehlein A."/>
            <person name="Daniel R."/>
        </authorList>
    </citation>
    <scope>NUCLEOTIDE SEQUENCE [LARGE SCALE GENOMIC DNA]</scope>
    <source>
        <strain evidence="1 2">DSM 5974</strain>
    </source>
</reference>
<keyword evidence="2" id="KW-1185">Reference proteome</keyword>
<organism evidence="1 2">
    <name type="scientific">Clostridium thermopalmarium DSM 5974</name>
    <dbReference type="NCBI Taxonomy" id="1121340"/>
    <lineage>
        <taxon>Bacteria</taxon>
        <taxon>Bacillati</taxon>
        <taxon>Bacillota</taxon>
        <taxon>Clostridia</taxon>
        <taxon>Eubacteriales</taxon>
        <taxon>Clostridiaceae</taxon>
        <taxon>Clostridium</taxon>
    </lineage>
</organism>
<accession>A0A2T0AM04</accession>
<dbReference type="EMBL" id="PVXN01000061">
    <property type="protein sequence ID" value="PRR69779.1"/>
    <property type="molecule type" value="Genomic_DNA"/>
</dbReference>
<proteinExistence type="predicted"/>
<evidence type="ECO:0000313" key="2">
    <source>
        <dbReference type="Proteomes" id="UP000239614"/>
    </source>
</evidence>
<evidence type="ECO:0000313" key="1">
    <source>
        <dbReference type="EMBL" id="PRR69779.1"/>
    </source>
</evidence>
<comment type="caution">
    <text evidence="1">The sequence shown here is derived from an EMBL/GenBank/DDBJ whole genome shotgun (WGS) entry which is preliminary data.</text>
</comment>
<gene>
    <name evidence="1" type="ORF">CPAL_24230</name>
</gene>
<dbReference type="Proteomes" id="UP000239614">
    <property type="component" value="Unassembled WGS sequence"/>
</dbReference>
<dbReference type="AlphaFoldDB" id="A0A2T0AM04"/>